<keyword evidence="3" id="KW-1185">Reference proteome</keyword>
<name>A0AAD9JBM7_9ANNE</name>
<reference evidence="2" key="1">
    <citation type="journal article" date="2023" name="Mol. Biol. Evol.">
        <title>Third-Generation Sequencing Reveals the Adaptive Role of the Epigenome in Three Deep-Sea Polychaetes.</title>
        <authorList>
            <person name="Perez M."/>
            <person name="Aroh O."/>
            <person name="Sun Y."/>
            <person name="Lan Y."/>
            <person name="Juniper S.K."/>
            <person name="Young C.R."/>
            <person name="Angers B."/>
            <person name="Qian P.Y."/>
        </authorList>
    </citation>
    <scope>NUCLEOTIDE SEQUENCE</scope>
    <source>
        <strain evidence="2">P08H-3</strain>
    </source>
</reference>
<feature type="region of interest" description="Disordered" evidence="1">
    <location>
        <begin position="179"/>
        <end position="199"/>
    </location>
</feature>
<dbReference type="EMBL" id="JAODUP010000424">
    <property type="protein sequence ID" value="KAK2150093.1"/>
    <property type="molecule type" value="Genomic_DNA"/>
</dbReference>
<proteinExistence type="predicted"/>
<comment type="caution">
    <text evidence="2">The sequence shown here is derived from an EMBL/GenBank/DDBJ whole genome shotgun (WGS) entry which is preliminary data.</text>
</comment>
<dbReference type="AlphaFoldDB" id="A0AAD9JBM7"/>
<feature type="compositionally biased region" description="Polar residues" evidence="1">
    <location>
        <begin position="96"/>
        <end position="114"/>
    </location>
</feature>
<organism evidence="2 3">
    <name type="scientific">Paralvinella palmiformis</name>
    <dbReference type="NCBI Taxonomy" id="53620"/>
    <lineage>
        <taxon>Eukaryota</taxon>
        <taxon>Metazoa</taxon>
        <taxon>Spiralia</taxon>
        <taxon>Lophotrochozoa</taxon>
        <taxon>Annelida</taxon>
        <taxon>Polychaeta</taxon>
        <taxon>Sedentaria</taxon>
        <taxon>Canalipalpata</taxon>
        <taxon>Terebellida</taxon>
        <taxon>Terebelliformia</taxon>
        <taxon>Alvinellidae</taxon>
        <taxon>Paralvinella</taxon>
    </lineage>
</organism>
<feature type="compositionally biased region" description="Basic residues" evidence="1">
    <location>
        <begin position="46"/>
        <end position="57"/>
    </location>
</feature>
<gene>
    <name evidence="2" type="ORF">LSH36_424g02041</name>
</gene>
<dbReference type="Proteomes" id="UP001208570">
    <property type="component" value="Unassembled WGS sequence"/>
</dbReference>
<feature type="compositionally biased region" description="Basic residues" evidence="1">
    <location>
        <begin position="71"/>
        <end position="83"/>
    </location>
</feature>
<evidence type="ECO:0000313" key="3">
    <source>
        <dbReference type="Proteomes" id="UP001208570"/>
    </source>
</evidence>
<sequence>MNIVTSKSRILGLSWRQLGQAKDENDDNIPFKSPQKPSDDGEKKTSIRKGPLRRSLRRMQSVRDAFGSLRQKLKTSTRRRKRLTNASPYTPKHRSNMTSTPSSVQRRSTRLAQQQEDKMYSPFTIDTPSKTPSKIRMGIHEPKRFNFSSPGQIVRDVNSLTEGIRALTDMSEKLNAATGRTGIRTTPNVSRTSRKPIFV</sequence>
<evidence type="ECO:0000256" key="1">
    <source>
        <dbReference type="SAM" id="MobiDB-lite"/>
    </source>
</evidence>
<protein>
    <submittedName>
        <fullName evidence="2">Uncharacterized protein</fullName>
    </submittedName>
</protein>
<evidence type="ECO:0000313" key="2">
    <source>
        <dbReference type="EMBL" id="KAK2150093.1"/>
    </source>
</evidence>
<feature type="region of interest" description="Disordered" evidence="1">
    <location>
        <begin position="18"/>
        <end position="117"/>
    </location>
</feature>
<accession>A0AAD9JBM7</accession>